<dbReference type="SUPFAM" id="SSF52091">
    <property type="entry name" value="SpoIIaa-like"/>
    <property type="match status" value="1"/>
</dbReference>
<dbReference type="EMBL" id="CP106735">
    <property type="protein sequence ID" value="UXX79017.1"/>
    <property type="molecule type" value="Genomic_DNA"/>
</dbReference>
<dbReference type="Proteomes" id="UP001062165">
    <property type="component" value="Chromosome"/>
</dbReference>
<name>A0ABY6CYM5_9BACT</name>
<proteinExistence type="predicted"/>
<dbReference type="RefSeq" id="WP_263050760.1">
    <property type="nucleotide sequence ID" value="NZ_CP106735.1"/>
</dbReference>
<accession>A0ABY6CYM5</accession>
<evidence type="ECO:0000313" key="2">
    <source>
        <dbReference type="Proteomes" id="UP001062165"/>
    </source>
</evidence>
<evidence type="ECO:0000313" key="1">
    <source>
        <dbReference type="EMBL" id="UXX79017.1"/>
    </source>
</evidence>
<reference evidence="1" key="1">
    <citation type="submission" date="2022-10" db="EMBL/GenBank/DDBJ databases">
        <title>Comparative genomics and taxonomic characterization of three novel marine species of genus Reichenbachiella exhibiting antioxidant and polysaccharide degradation activities.</title>
        <authorList>
            <person name="Muhammad N."/>
            <person name="Lee Y.-J."/>
            <person name="Ko J."/>
            <person name="Kim S.-G."/>
        </authorList>
    </citation>
    <scope>NUCLEOTIDE SEQUENCE</scope>
    <source>
        <strain evidence="1">Wsw4-B4</strain>
    </source>
</reference>
<dbReference type="InterPro" id="IPR036513">
    <property type="entry name" value="STAS_dom_sf"/>
</dbReference>
<sequence length="124" mass="14313">MTYTHPKISIRLAPELGQNCIYFSFKDKFTLDASENATRYWSGLFDANVDVAYRFVWDCSQMTGFEPSARKEWYTAMKKHKNRISHITIISPSLLIRGAARVMMEAFGIKSKMLKTKEGLHQLV</sequence>
<gene>
    <name evidence="1" type="ORF">N7E81_16810</name>
</gene>
<organism evidence="1 2">
    <name type="scientific">Reichenbachiella carrageenanivorans</name>
    <dbReference type="NCBI Taxonomy" id="2979869"/>
    <lineage>
        <taxon>Bacteria</taxon>
        <taxon>Pseudomonadati</taxon>
        <taxon>Bacteroidota</taxon>
        <taxon>Cytophagia</taxon>
        <taxon>Cytophagales</taxon>
        <taxon>Reichenbachiellaceae</taxon>
        <taxon>Reichenbachiella</taxon>
    </lineage>
</organism>
<keyword evidence="2" id="KW-1185">Reference proteome</keyword>
<dbReference type="InterPro" id="IPR038396">
    <property type="entry name" value="SpoIIAA-like_sf"/>
</dbReference>
<protein>
    <submittedName>
        <fullName evidence="1">Uncharacterized protein</fullName>
    </submittedName>
</protein>
<dbReference type="Gene3D" id="3.40.50.10600">
    <property type="entry name" value="SpoIIaa-like domains"/>
    <property type="match status" value="1"/>
</dbReference>